<feature type="domain" description="CusB-like beta-barrel" evidence="3">
    <location>
        <begin position="206"/>
        <end position="276"/>
    </location>
</feature>
<evidence type="ECO:0000259" key="3">
    <source>
        <dbReference type="Pfam" id="PF25954"/>
    </source>
</evidence>
<comment type="similarity">
    <text evidence="1">Belongs to the membrane fusion protein (MFP) (TC 8.A.1) family.</text>
</comment>
<proteinExistence type="inferred from homology"/>
<dbReference type="Proteomes" id="UP001595636">
    <property type="component" value="Unassembled WGS sequence"/>
</dbReference>
<sequence length="349" mass="37667">MKRIRAKWLWWLLLAALLLAALAWWLLPPAVTVLTLRSKEVQFSVVSTGRVEAQLESTLSSTVTGRVVATPVAAGDSVRAGQPLLRLEPDELRALQLQTEAQLASAQATLRESERQWQRQQQLFAQGFISQAALDSSRLSRDAARQSVAQLQALRQQNLVRLGQSEIRAPSDGVLLRRDVEIGDVLTAGKAALLFASAGQPRVLLELDERDVGQLAVGLAAAVLADAFPQRPVAARVSRVSPRVDQDSGTVEVELQLTQPAGFLKSGMTVSAEIRTGAARQTLLLPVAAVRDGRVAVVVDQHLFWRQVRTGMAVAGELPVQAGVRAGEQVVLPAPAASLRDGQRVRVQP</sequence>
<dbReference type="InterPro" id="IPR006143">
    <property type="entry name" value="RND_pump_MFP"/>
</dbReference>
<dbReference type="InterPro" id="IPR058625">
    <property type="entry name" value="MdtA-like_BSH"/>
</dbReference>
<dbReference type="Gene3D" id="2.40.50.100">
    <property type="match status" value="1"/>
</dbReference>
<dbReference type="Gene3D" id="1.10.287.470">
    <property type="entry name" value="Helix hairpin bin"/>
    <property type="match status" value="1"/>
</dbReference>
<evidence type="ECO:0000259" key="2">
    <source>
        <dbReference type="Pfam" id="PF25917"/>
    </source>
</evidence>
<dbReference type="InterPro" id="IPR058792">
    <property type="entry name" value="Beta-barrel_RND_2"/>
</dbReference>
<dbReference type="NCBIfam" id="TIGR01730">
    <property type="entry name" value="RND_mfp"/>
    <property type="match status" value="1"/>
</dbReference>
<comment type="caution">
    <text evidence="4">The sequence shown here is derived from an EMBL/GenBank/DDBJ whole genome shotgun (WGS) entry which is preliminary data.</text>
</comment>
<evidence type="ECO:0000313" key="4">
    <source>
        <dbReference type="EMBL" id="MFC3624869.1"/>
    </source>
</evidence>
<feature type="domain" description="Multidrug resistance protein MdtA-like barrel-sandwich hybrid" evidence="2">
    <location>
        <begin position="58"/>
        <end position="192"/>
    </location>
</feature>
<dbReference type="PANTHER" id="PTHR30469">
    <property type="entry name" value="MULTIDRUG RESISTANCE PROTEIN MDTA"/>
    <property type="match status" value="1"/>
</dbReference>
<dbReference type="EMBL" id="JBHRYH010000005">
    <property type="protein sequence ID" value="MFC3624869.1"/>
    <property type="molecule type" value="Genomic_DNA"/>
</dbReference>
<dbReference type="SUPFAM" id="SSF111369">
    <property type="entry name" value="HlyD-like secretion proteins"/>
    <property type="match status" value="1"/>
</dbReference>
<dbReference type="Pfam" id="PF25917">
    <property type="entry name" value="BSH_RND"/>
    <property type="match status" value="1"/>
</dbReference>
<reference evidence="5" key="1">
    <citation type="journal article" date="2019" name="Int. J. Syst. Evol. Microbiol.">
        <title>The Global Catalogue of Microorganisms (GCM) 10K type strain sequencing project: providing services to taxonomists for standard genome sequencing and annotation.</title>
        <authorList>
            <consortium name="The Broad Institute Genomics Platform"/>
            <consortium name="The Broad Institute Genome Sequencing Center for Infectious Disease"/>
            <person name="Wu L."/>
            <person name="Ma J."/>
        </authorList>
    </citation>
    <scope>NUCLEOTIDE SEQUENCE [LARGE SCALE GENOMIC DNA]</scope>
    <source>
        <strain evidence="5">KCTC 42195</strain>
    </source>
</reference>
<dbReference type="RefSeq" id="WP_390276274.1">
    <property type="nucleotide sequence ID" value="NZ_JBHRYH010000005.1"/>
</dbReference>
<evidence type="ECO:0000256" key="1">
    <source>
        <dbReference type="ARBA" id="ARBA00009477"/>
    </source>
</evidence>
<dbReference type="PANTHER" id="PTHR30469:SF15">
    <property type="entry name" value="HLYD FAMILY OF SECRETION PROTEINS"/>
    <property type="match status" value="1"/>
</dbReference>
<dbReference type="Gene3D" id="2.40.420.20">
    <property type="match status" value="1"/>
</dbReference>
<gene>
    <name evidence="4" type="ORF">ACFOKJ_01750</name>
</gene>
<protein>
    <submittedName>
        <fullName evidence="4">Efflux RND transporter periplasmic adaptor subunit</fullName>
    </submittedName>
</protein>
<evidence type="ECO:0000313" key="5">
    <source>
        <dbReference type="Proteomes" id="UP001595636"/>
    </source>
</evidence>
<keyword evidence="5" id="KW-1185">Reference proteome</keyword>
<name>A0ABV7TQE1_9NEIS</name>
<organism evidence="4 5">
    <name type="scientific">Vogesella amnigena</name>
    <dbReference type="NCBI Taxonomy" id="1507449"/>
    <lineage>
        <taxon>Bacteria</taxon>
        <taxon>Pseudomonadati</taxon>
        <taxon>Pseudomonadota</taxon>
        <taxon>Betaproteobacteria</taxon>
        <taxon>Neisseriales</taxon>
        <taxon>Chromobacteriaceae</taxon>
        <taxon>Vogesella</taxon>
    </lineage>
</organism>
<dbReference type="Pfam" id="PF25954">
    <property type="entry name" value="Beta-barrel_RND_2"/>
    <property type="match status" value="1"/>
</dbReference>
<dbReference type="Gene3D" id="2.40.30.170">
    <property type="match status" value="1"/>
</dbReference>
<accession>A0ABV7TQE1</accession>